<dbReference type="Pfam" id="PF15737">
    <property type="entry name" value="DUF4685"/>
    <property type="match status" value="1"/>
</dbReference>
<accession>A0A4V6ALS7</accession>
<feature type="compositionally biased region" description="Polar residues" evidence="1">
    <location>
        <begin position="271"/>
        <end position="283"/>
    </location>
</feature>
<feature type="region of interest" description="Disordered" evidence="1">
    <location>
        <begin position="373"/>
        <end position="501"/>
    </location>
</feature>
<feature type="compositionally biased region" description="Low complexity" evidence="1">
    <location>
        <begin position="42"/>
        <end position="58"/>
    </location>
</feature>
<name>A0A4V6ALS7_COLLU</name>
<dbReference type="AlphaFoldDB" id="A0A4V6ALS7"/>
<dbReference type="Proteomes" id="UP000298787">
    <property type="component" value="Unassembled WGS sequence"/>
</dbReference>
<feature type="compositionally biased region" description="Basic and acidic residues" evidence="1">
    <location>
        <begin position="284"/>
        <end position="319"/>
    </location>
</feature>
<proteinExistence type="predicted"/>
<evidence type="ECO:0000313" key="3">
    <source>
        <dbReference type="EMBL" id="TKS65442.1"/>
    </source>
</evidence>
<gene>
    <name evidence="3" type="ORF">D9C73_028293</name>
</gene>
<feature type="region of interest" description="Disordered" evidence="1">
    <location>
        <begin position="271"/>
        <end position="352"/>
    </location>
</feature>
<evidence type="ECO:0000259" key="2">
    <source>
        <dbReference type="Pfam" id="PF15737"/>
    </source>
</evidence>
<evidence type="ECO:0000313" key="4">
    <source>
        <dbReference type="Proteomes" id="UP000298787"/>
    </source>
</evidence>
<feature type="region of interest" description="Disordered" evidence="1">
    <location>
        <begin position="40"/>
        <end position="79"/>
    </location>
</feature>
<evidence type="ECO:0000256" key="1">
    <source>
        <dbReference type="SAM" id="MobiDB-lite"/>
    </source>
</evidence>
<dbReference type="InterPro" id="IPR032756">
    <property type="entry name" value="DUF4685"/>
</dbReference>
<keyword evidence="4" id="KW-1185">Reference proteome</keyword>
<feature type="compositionally biased region" description="Low complexity" evidence="1">
    <location>
        <begin position="337"/>
        <end position="349"/>
    </location>
</feature>
<feature type="compositionally biased region" description="Low complexity" evidence="1">
    <location>
        <begin position="461"/>
        <end position="476"/>
    </location>
</feature>
<feature type="compositionally biased region" description="Basic and acidic residues" evidence="1">
    <location>
        <begin position="477"/>
        <end position="501"/>
    </location>
</feature>
<feature type="domain" description="DUF4685" evidence="2">
    <location>
        <begin position="2"/>
        <end position="92"/>
    </location>
</feature>
<feature type="compositionally biased region" description="Basic and acidic residues" evidence="1">
    <location>
        <begin position="419"/>
        <end position="460"/>
    </location>
</feature>
<protein>
    <recommendedName>
        <fullName evidence="2">DUF4685 domain-containing protein</fullName>
    </recommendedName>
</protein>
<dbReference type="STRING" id="240159.A0A4V6ALS7"/>
<organism evidence="3 4">
    <name type="scientific">Collichthys lucidus</name>
    <name type="common">Big head croaker</name>
    <name type="synonym">Sciaena lucida</name>
    <dbReference type="NCBI Taxonomy" id="240159"/>
    <lineage>
        <taxon>Eukaryota</taxon>
        <taxon>Metazoa</taxon>
        <taxon>Chordata</taxon>
        <taxon>Craniata</taxon>
        <taxon>Vertebrata</taxon>
        <taxon>Euteleostomi</taxon>
        <taxon>Actinopterygii</taxon>
        <taxon>Neopterygii</taxon>
        <taxon>Teleostei</taxon>
        <taxon>Neoteleostei</taxon>
        <taxon>Acanthomorphata</taxon>
        <taxon>Eupercaria</taxon>
        <taxon>Sciaenidae</taxon>
        <taxon>Collichthys</taxon>
    </lineage>
</organism>
<reference evidence="3 4" key="1">
    <citation type="submission" date="2019-01" db="EMBL/GenBank/DDBJ databases">
        <title>Genome Assembly of Collichthys lucidus.</title>
        <authorList>
            <person name="Cai M."/>
            <person name="Xiao S."/>
        </authorList>
    </citation>
    <scope>NUCLEOTIDE SEQUENCE [LARGE SCALE GENOMIC DNA]</scope>
    <source>
        <strain evidence="3">JT15FE1705JMU</strain>
        <tissue evidence="3">Muscle</tissue>
    </source>
</reference>
<dbReference type="EMBL" id="ML240765">
    <property type="protein sequence ID" value="TKS65442.1"/>
    <property type="molecule type" value="Genomic_DNA"/>
</dbReference>
<sequence length="501" mass="55077">MKRHHVPVRADHDLLTPNTQQHTLLGVRLHSVVQVKSEVVASSSGHLSDSSSSESASRSIRRRTPSPARHLRFEDETEKEAECRYLERQRRRAGERDTGVLVSKPDLNLYVKGQMGTGRQRTQGIRHAVDRLQRGWTMVGGADQCDSIYGTVLGGGVNLNLNLHPPVPEDRGQSLYGPCLSLRTEPIRETYIGSATAGETSGGGCGIRHIAPNKVKRRTSQAELNENLVNLLQATATTDLPINPYAPNQLTIPTQPSHLALYSKCQTSSLMSQSTKAGKNLNQKQEEPGRPATAEPHRELQSGAERKEKSPCVDVDLKLSMKNSSSSSSETTDETTAESQSSPTSDYSSDGQIKQPMRAELHCDDTLLLKNRTGSLDRHSSRPCPSDPDPTPLCSRMPSGKLKKTPSVHSLSVTPGEVSRVKESPGEVSRVKESPGEVSRVKESLGEVSRVRESLRESRRGQQSQGESRRGQQSQGESKRVQERSAESRRVQERSAESRRV</sequence>